<evidence type="ECO:0000256" key="8">
    <source>
        <dbReference type="ARBA" id="ARBA00022741"/>
    </source>
</evidence>
<feature type="binding site" evidence="17">
    <location>
        <position position="1020"/>
    </location>
    <ligand>
        <name>ATP</name>
        <dbReference type="ChEBI" id="CHEBI:30616"/>
    </ligand>
</feature>
<dbReference type="FunFam" id="3.30.70.1230:FF:000014">
    <property type="entry name" value="adenylate cyclase type 9"/>
    <property type="match status" value="1"/>
</dbReference>
<feature type="region of interest" description="Disordered" evidence="20">
    <location>
        <begin position="495"/>
        <end position="525"/>
    </location>
</feature>
<evidence type="ECO:0000256" key="15">
    <source>
        <dbReference type="ARBA" id="ARBA00023239"/>
    </source>
</evidence>
<dbReference type="SMART" id="SM00044">
    <property type="entry name" value="CYCc"/>
    <property type="match status" value="2"/>
</dbReference>
<evidence type="ECO:0000313" key="25">
    <source>
        <dbReference type="RefSeq" id="XP_013400695.1"/>
    </source>
</evidence>
<dbReference type="PANTHER" id="PTHR45627:SF30">
    <property type="entry name" value="ADENYLATE CYCLASE TYPE 3"/>
    <property type="match status" value="1"/>
</dbReference>
<feature type="transmembrane region" description="Helical" evidence="21">
    <location>
        <begin position="163"/>
        <end position="181"/>
    </location>
</feature>
<feature type="binding site" evidence="17">
    <location>
        <begin position="973"/>
        <end position="975"/>
    </location>
    <ligand>
        <name>ATP</name>
        <dbReference type="ChEBI" id="CHEBI:30616"/>
    </ligand>
</feature>
<name>A0A1S3IT34_LINAN</name>
<dbReference type="EC" id="4.6.1.1" evidence="4 16"/>
<keyword evidence="9 16" id="KW-0067">ATP-binding</keyword>
<protein>
    <recommendedName>
        <fullName evidence="4 16">adenylate cyclase</fullName>
        <ecNumber evidence="4 16">4.6.1.1</ecNumber>
    </recommendedName>
</protein>
<feature type="transmembrane region" description="Helical" evidence="21">
    <location>
        <begin position="755"/>
        <end position="774"/>
    </location>
</feature>
<dbReference type="InterPro" id="IPR001054">
    <property type="entry name" value="A/G_cyclase"/>
</dbReference>
<evidence type="ECO:0000256" key="6">
    <source>
        <dbReference type="ARBA" id="ARBA00022723"/>
    </source>
</evidence>
<keyword evidence="11 21" id="KW-1133">Transmembrane helix</keyword>
<evidence type="ECO:0000256" key="19">
    <source>
        <dbReference type="RuleBase" id="RU000405"/>
    </source>
</evidence>
<dbReference type="Pfam" id="PF00211">
    <property type="entry name" value="Guanylate_cyc"/>
    <property type="match status" value="2"/>
</dbReference>
<evidence type="ECO:0000256" key="9">
    <source>
        <dbReference type="ARBA" id="ARBA00022840"/>
    </source>
</evidence>
<evidence type="ECO:0000256" key="18">
    <source>
        <dbReference type="PIRSR" id="PIRSR039050-51"/>
    </source>
</evidence>
<feature type="transmembrane region" description="Helical" evidence="21">
    <location>
        <begin position="100"/>
        <end position="118"/>
    </location>
</feature>
<dbReference type="Proteomes" id="UP000085678">
    <property type="component" value="Unplaced"/>
</dbReference>
<dbReference type="FunFam" id="3.30.70.1230:FF:000006">
    <property type="entry name" value="Adenylate cyclase"/>
    <property type="match status" value="1"/>
</dbReference>
<evidence type="ECO:0000256" key="12">
    <source>
        <dbReference type="ARBA" id="ARBA00022998"/>
    </source>
</evidence>
<feature type="binding site" evidence="18">
    <location>
        <position position="314"/>
    </location>
    <ligand>
        <name>Mg(2+)</name>
        <dbReference type="ChEBI" id="CHEBI:18420"/>
        <label>2</label>
        <note>catalytic</note>
    </ligand>
</feature>
<evidence type="ECO:0000256" key="4">
    <source>
        <dbReference type="ARBA" id="ARBA00012201"/>
    </source>
</evidence>
<organism evidence="23 24">
    <name type="scientific">Lingula anatina</name>
    <name type="common">Brachiopod</name>
    <name type="synonym">Lingula unguis</name>
    <dbReference type="NCBI Taxonomy" id="7574"/>
    <lineage>
        <taxon>Eukaryota</taxon>
        <taxon>Metazoa</taxon>
        <taxon>Spiralia</taxon>
        <taxon>Lophotrochozoa</taxon>
        <taxon>Brachiopoda</taxon>
        <taxon>Linguliformea</taxon>
        <taxon>Lingulata</taxon>
        <taxon>Lingulida</taxon>
        <taxon>Linguloidea</taxon>
        <taxon>Lingulidae</taxon>
        <taxon>Lingula</taxon>
    </lineage>
</organism>
<evidence type="ECO:0000256" key="2">
    <source>
        <dbReference type="ARBA" id="ARBA00001936"/>
    </source>
</evidence>
<dbReference type="AlphaFoldDB" id="A0A1S3IT34"/>
<evidence type="ECO:0000256" key="21">
    <source>
        <dbReference type="SAM" id="Phobius"/>
    </source>
</evidence>
<evidence type="ECO:0000256" key="17">
    <source>
        <dbReference type="PIRSR" id="PIRSR039050-50"/>
    </source>
</evidence>
<keyword evidence="18" id="KW-0464">Manganese</keyword>
<comment type="cofactor">
    <cofactor evidence="2">
        <name>Mn(2+)</name>
        <dbReference type="ChEBI" id="CHEBI:29035"/>
    </cofactor>
</comment>
<dbReference type="GO" id="GO:0007189">
    <property type="term" value="P:adenylate cyclase-activating G protein-coupled receptor signaling pathway"/>
    <property type="evidence" value="ECO:0007669"/>
    <property type="project" value="TreeGrafter"/>
</dbReference>
<evidence type="ECO:0000256" key="14">
    <source>
        <dbReference type="ARBA" id="ARBA00023180"/>
    </source>
</evidence>
<feature type="transmembrane region" description="Helical" evidence="21">
    <location>
        <begin position="690"/>
        <end position="708"/>
    </location>
</feature>
<dbReference type="Gene3D" id="3.30.70.1230">
    <property type="entry name" value="Nucleotide cyclase"/>
    <property type="match status" value="2"/>
</dbReference>
<gene>
    <name evidence="24 25" type="primary">LOC106166607</name>
</gene>
<dbReference type="GO" id="GO:0004016">
    <property type="term" value="F:adenylate cyclase activity"/>
    <property type="evidence" value="ECO:0007669"/>
    <property type="project" value="UniProtKB-EC"/>
</dbReference>
<feature type="transmembrane region" description="Helical" evidence="21">
    <location>
        <begin position="73"/>
        <end position="94"/>
    </location>
</feature>
<keyword evidence="12 16" id="KW-0115">cAMP biosynthesis</keyword>
<dbReference type="GO" id="GO:0005886">
    <property type="term" value="C:plasma membrane"/>
    <property type="evidence" value="ECO:0007669"/>
    <property type="project" value="InterPro"/>
</dbReference>
<feature type="binding site" evidence="18">
    <location>
        <position position="313"/>
    </location>
    <ligand>
        <name>Mg(2+)</name>
        <dbReference type="ChEBI" id="CHEBI:18420"/>
        <label>2</label>
        <note>catalytic</note>
    </ligand>
</feature>
<feature type="compositionally biased region" description="Basic and acidic residues" evidence="20">
    <location>
        <begin position="512"/>
        <end position="525"/>
    </location>
</feature>
<feature type="binding site" evidence="17">
    <location>
        <begin position="355"/>
        <end position="357"/>
    </location>
    <ligand>
        <name>ATP</name>
        <dbReference type="ChEBI" id="CHEBI:30616"/>
    </ligand>
</feature>
<keyword evidence="7" id="KW-0677">Repeat</keyword>
<feature type="binding site" evidence="18">
    <location>
        <position position="357"/>
    </location>
    <ligand>
        <name>Mg(2+)</name>
        <dbReference type="ChEBI" id="CHEBI:18420"/>
        <label>2</label>
        <note>catalytic</note>
    </ligand>
</feature>
<evidence type="ECO:0000256" key="5">
    <source>
        <dbReference type="ARBA" id="ARBA00022692"/>
    </source>
</evidence>
<comment type="function">
    <text evidence="16">Catalyzes the formation of the signaling molecule cAMP in response to G-protein signaling.</text>
</comment>
<reference evidence="24 25" key="1">
    <citation type="submission" date="2025-04" db="UniProtKB">
        <authorList>
            <consortium name="RefSeq"/>
        </authorList>
    </citation>
    <scope>IDENTIFICATION</scope>
    <source>
        <tissue evidence="24 25">Gonads</tissue>
    </source>
</reference>
<keyword evidence="14" id="KW-0325">Glycoprotein</keyword>
<dbReference type="GO" id="GO:0046872">
    <property type="term" value="F:metal ion binding"/>
    <property type="evidence" value="ECO:0007669"/>
    <property type="project" value="UniProtKB-KW"/>
</dbReference>
<comment type="cofactor">
    <cofactor evidence="18">
        <name>Mg(2+)</name>
        <dbReference type="ChEBI" id="CHEBI:18420"/>
    </cofactor>
    <cofactor evidence="18">
        <name>Mn(2+)</name>
        <dbReference type="ChEBI" id="CHEBI:29035"/>
    </cofactor>
    <text evidence="18">Binds 2 magnesium ions per subunit. Is also active with manganese (in vitro).</text>
</comment>
<feature type="binding site" evidence="17">
    <location>
        <begin position="313"/>
        <end position="318"/>
    </location>
    <ligand>
        <name>ATP</name>
        <dbReference type="ChEBI" id="CHEBI:30616"/>
    </ligand>
</feature>
<feature type="binding site" evidence="17">
    <location>
        <position position="893"/>
    </location>
    <ligand>
        <name>ATP</name>
        <dbReference type="ChEBI" id="CHEBI:30616"/>
    </ligand>
</feature>
<evidence type="ECO:0000256" key="10">
    <source>
        <dbReference type="ARBA" id="ARBA00022842"/>
    </source>
</evidence>
<keyword evidence="23" id="KW-1185">Reference proteome</keyword>
<feature type="binding site" evidence="18">
    <location>
        <position position="357"/>
    </location>
    <ligand>
        <name>Mg(2+)</name>
        <dbReference type="ChEBI" id="CHEBI:18420"/>
        <label>1</label>
        <note>catalytic</note>
    </ligand>
</feature>
<sequence length="1056" mass="117007">MTKEDYELKAKGNKVSPEHTISSKEDIKQGSGETEIDNTGLQRLLPKFLRMRYADPDLENLYGAYYRRQKQGALSIAAVLSFFCDIALIVSYVVKYQSPSILAVKAILVIDFVVFFLCKIKPRLLPDKGHLAMCFVFWIYLQTKLFVDIGIRYSLGIAVSPNHVVGLQALLLYLAFIVLPVRIAICGLFNLLAILGYLLLTAILAAMQPYGIFYIGNEVAADILLFMCANVLGTISYFLADKNQRRAFLEAKASLSVKVAIEEKSKEQERLLLSVLPKHVADDMVQDMGNEIGGQFRKIYMSRHEDVSILFADIVGFTAMSSAVTAPELVSVLNQLFATFDQLSQKYHQLRIKILGDCYYCISGAPTPRPDHAVLAVHMGLSVVVAIAQVRERTKTNVNMRVGIHTGAVLGGVIGQKQWQFDVLGKDVQMANKMESGGVPGRVHISQSTADFLDGEFELEPGEGDTREEAIKQAGIKTYLVGTVLKPYPEGTLDASNGAANGHVADGVTSDNEPKTTGDSDVEKNDVDSNQHIYEALVERDDSTHMSKRLNRITLWFKDKEVEKEYGSNRGKHSGVTLTSTCLILLACFLSQLWVLPRNVNAFLTFAVVFVCLVIMSLISLAADIKKFPNILVRFAHWIEVTVWFRIFWVSLAVLILAAADIIDMLGCSTTDNFTANTTQLNPSTAYCQYPSYFMDFGIMVVMGTTLLTQINFLVKIILIIAVCAVHCVMYLVVIPTSFDEVDSFLGSYGGVLMPTKYLMVATIGAVALTAAFLSRSADQMSRKLYLWKQEAEEQKEMVTVLREKNETLVYNILPAHVAVEFLGNKRSDGELYSQAYEHTAVIFAACPNFNDFYSEDAVNNNGLECFRFLNEIISDYDELLNEPRFSDIIKIKTVGSTYMAASGINHAKSHTKGTSVKEIWGHLAALADFAFAMKEALDTINQQSFNNFKLRIGIHHGPIVAGVIGAKKPHFDIWGNTVNVASRMDSTGQVGRIQVTEDTMLILKEFGFTFQKRGMVKVKGKGELLTFFMEGKQTDLTSALDSGTMNGKADALPPL</sequence>
<dbReference type="PIRSF" id="PIRSF039050">
    <property type="entry name" value="Ade_cyc"/>
    <property type="match status" value="1"/>
</dbReference>
<feature type="binding site" evidence="18">
    <location>
        <position position="313"/>
    </location>
    <ligand>
        <name>Mg(2+)</name>
        <dbReference type="ChEBI" id="CHEBI:18420"/>
        <label>1</label>
        <note>catalytic</note>
    </ligand>
</feature>
<feature type="region of interest" description="Disordered" evidence="20">
    <location>
        <begin position="1"/>
        <end position="35"/>
    </location>
</feature>
<feature type="transmembrane region" description="Helical" evidence="21">
    <location>
        <begin position="576"/>
        <end position="596"/>
    </location>
</feature>
<keyword evidence="5 21" id="KW-0812">Transmembrane</keyword>
<dbReference type="InterPro" id="IPR032628">
    <property type="entry name" value="AC_N"/>
</dbReference>
<evidence type="ECO:0000256" key="16">
    <source>
        <dbReference type="PIRNR" id="PIRNR039050"/>
    </source>
</evidence>
<feature type="transmembrane region" description="Helical" evidence="21">
    <location>
        <begin position="130"/>
        <end position="151"/>
    </location>
</feature>
<keyword evidence="8 16" id="KW-0547">Nucleotide-binding</keyword>
<evidence type="ECO:0000313" key="24">
    <source>
        <dbReference type="RefSeq" id="XP_013400694.1"/>
    </source>
</evidence>
<evidence type="ECO:0000256" key="13">
    <source>
        <dbReference type="ARBA" id="ARBA00023136"/>
    </source>
</evidence>
<feature type="transmembrane region" description="Helical" evidence="21">
    <location>
        <begin position="188"/>
        <end position="207"/>
    </location>
</feature>
<keyword evidence="6 16" id="KW-0479">Metal-binding</keyword>
<evidence type="ECO:0000259" key="22">
    <source>
        <dbReference type="PROSITE" id="PS50125"/>
    </source>
</evidence>
<dbReference type="PROSITE" id="PS50125">
    <property type="entry name" value="GUANYLATE_CYCLASE_2"/>
    <property type="match status" value="2"/>
</dbReference>
<dbReference type="InterPro" id="IPR030672">
    <property type="entry name" value="Adcy"/>
</dbReference>
<evidence type="ECO:0000256" key="20">
    <source>
        <dbReference type="SAM" id="MobiDB-lite"/>
    </source>
</evidence>
<dbReference type="GO" id="GO:0005524">
    <property type="term" value="F:ATP binding"/>
    <property type="evidence" value="ECO:0007669"/>
    <property type="project" value="UniProtKB-UniRule"/>
</dbReference>
<dbReference type="GeneID" id="106166607"/>
<dbReference type="PROSITE" id="PS00452">
    <property type="entry name" value="GUANYLATE_CYCLASE_1"/>
    <property type="match status" value="1"/>
</dbReference>
<comment type="subcellular location">
    <subcellularLocation>
        <location evidence="3">Membrane</location>
        <topology evidence="3">Multi-pass membrane protein</topology>
    </subcellularLocation>
</comment>
<evidence type="ECO:0000256" key="1">
    <source>
        <dbReference type="ARBA" id="ARBA00001593"/>
    </source>
</evidence>
<feature type="transmembrane region" description="Helical" evidence="21">
    <location>
        <begin position="643"/>
        <end position="663"/>
    </location>
</feature>
<dbReference type="InterPro" id="IPR018297">
    <property type="entry name" value="A/G_cyclase_CS"/>
</dbReference>
<dbReference type="Pfam" id="PF16214">
    <property type="entry name" value="AC_N"/>
    <property type="match status" value="1"/>
</dbReference>
<feature type="transmembrane region" description="Helical" evidence="21">
    <location>
        <begin position="219"/>
        <end position="240"/>
    </location>
</feature>
<dbReference type="KEGG" id="lak:106166607"/>
<dbReference type="InterPro" id="IPR029787">
    <property type="entry name" value="Nucleotide_cyclase"/>
</dbReference>
<dbReference type="GO" id="GO:0035556">
    <property type="term" value="P:intracellular signal transduction"/>
    <property type="evidence" value="ECO:0007669"/>
    <property type="project" value="InterPro"/>
</dbReference>
<dbReference type="RefSeq" id="XP_013400695.1">
    <property type="nucleotide sequence ID" value="XM_013545241.1"/>
</dbReference>
<keyword evidence="10 16" id="KW-0460">Magnesium</keyword>
<feature type="binding site" evidence="17">
    <location>
        <position position="401"/>
    </location>
    <ligand>
        <name>ATP</name>
        <dbReference type="ChEBI" id="CHEBI:30616"/>
    </ligand>
</feature>
<dbReference type="CDD" id="cd07302">
    <property type="entry name" value="CHD"/>
    <property type="match status" value="2"/>
</dbReference>
<comment type="catalytic activity">
    <reaction evidence="1 16">
        <text>ATP = 3',5'-cyclic AMP + diphosphate</text>
        <dbReference type="Rhea" id="RHEA:15389"/>
        <dbReference type="ChEBI" id="CHEBI:30616"/>
        <dbReference type="ChEBI" id="CHEBI:33019"/>
        <dbReference type="ChEBI" id="CHEBI:58165"/>
        <dbReference type="EC" id="4.6.1.1"/>
    </reaction>
</comment>
<feature type="domain" description="Guanylate cyclase" evidence="22">
    <location>
        <begin position="308"/>
        <end position="435"/>
    </location>
</feature>
<feature type="transmembrane region" description="Helical" evidence="21">
    <location>
        <begin position="307"/>
        <end position="326"/>
    </location>
</feature>
<dbReference type="STRING" id="7574.A0A1S3IT34"/>
<feature type="transmembrane region" description="Helical" evidence="21">
    <location>
        <begin position="602"/>
        <end position="623"/>
    </location>
</feature>
<feature type="compositionally biased region" description="Basic and acidic residues" evidence="20">
    <location>
        <begin position="1"/>
        <end position="10"/>
    </location>
</feature>
<dbReference type="PANTHER" id="PTHR45627">
    <property type="entry name" value="ADENYLATE CYCLASE TYPE 1"/>
    <property type="match status" value="1"/>
</dbReference>
<evidence type="ECO:0000313" key="23">
    <source>
        <dbReference type="Proteomes" id="UP000085678"/>
    </source>
</evidence>
<evidence type="ECO:0000256" key="7">
    <source>
        <dbReference type="ARBA" id="ARBA00022737"/>
    </source>
</evidence>
<dbReference type="GO" id="GO:0006171">
    <property type="term" value="P:cAMP biosynthetic process"/>
    <property type="evidence" value="ECO:0007669"/>
    <property type="project" value="UniProtKB-KW"/>
</dbReference>
<dbReference type="RefSeq" id="XP_013400694.1">
    <property type="nucleotide sequence ID" value="XM_013545240.2"/>
</dbReference>
<accession>A0A1S3IT34</accession>
<keyword evidence="13 16" id="KW-0472">Membrane</keyword>
<comment type="similarity">
    <text evidence="16 19">Belongs to the adenylyl cyclase class-4/guanylyl cyclase family.</text>
</comment>
<feature type="transmembrane region" description="Helical" evidence="21">
    <location>
        <begin position="713"/>
        <end position="735"/>
    </location>
</feature>
<evidence type="ECO:0000256" key="11">
    <source>
        <dbReference type="ARBA" id="ARBA00022989"/>
    </source>
</evidence>
<feature type="transmembrane region" description="Helical" evidence="21">
    <location>
        <begin position="373"/>
        <end position="391"/>
    </location>
</feature>
<feature type="binding site" evidence="17">
    <location>
        <begin position="980"/>
        <end position="984"/>
    </location>
    <ligand>
        <name>ATP</name>
        <dbReference type="ChEBI" id="CHEBI:30616"/>
    </ligand>
</feature>
<proteinExistence type="inferred from homology"/>
<dbReference type="OrthoDB" id="10261550at2759"/>
<dbReference type="SUPFAM" id="SSF55073">
    <property type="entry name" value="Nucleotide cyclase"/>
    <property type="match status" value="2"/>
</dbReference>
<keyword evidence="15 16" id="KW-0456">Lyase</keyword>
<evidence type="ECO:0000256" key="3">
    <source>
        <dbReference type="ARBA" id="ARBA00004141"/>
    </source>
</evidence>
<feature type="domain" description="Guanylate cyclase" evidence="22">
    <location>
        <begin position="841"/>
        <end position="986"/>
    </location>
</feature>